<feature type="domain" description="Protein NO VEIN C-terminal" evidence="1">
    <location>
        <begin position="168"/>
        <end position="231"/>
    </location>
</feature>
<dbReference type="InterPro" id="IPR011335">
    <property type="entry name" value="Restrct_endonuc-II-like"/>
</dbReference>
<dbReference type="Pfam" id="PF13020">
    <property type="entry name" value="NOV_C"/>
    <property type="match status" value="1"/>
</dbReference>
<gene>
    <name evidence="2" type="ORF">ENN26_05875</name>
</gene>
<accession>A0A7C1GBQ5</accession>
<organism evidence="2">
    <name type="scientific">Thermofilum adornatum</name>
    <dbReference type="NCBI Taxonomy" id="1365176"/>
    <lineage>
        <taxon>Archaea</taxon>
        <taxon>Thermoproteota</taxon>
        <taxon>Thermoprotei</taxon>
        <taxon>Thermofilales</taxon>
        <taxon>Thermofilaceae</taxon>
        <taxon>Thermofilum</taxon>
    </lineage>
</organism>
<protein>
    <submittedName>
        <fullName evidence="2">DUF3883 domain-containing protein</fullName>
    </submittedName>
</protein>
<proteinExistence type="predicted"/>
<sequence>MVKGAELIEWVGYGDYYRRAPHRDYWEIFIRIKKALETSPIEDNIRLIRFLKGLYDLGFKTYLEEAHWKSLAPLKLSTDEGILADSDRCFLHDEYGPKEKWARWRDEGFLVGPFVSPRYIDDPSKVSSWRDFFRYLRVREEAGTELVDRFAEWFVERKLASRGYRVVSKGEEGCDIRAVKGGEEVYVEVKGRRSEEPDDVKLTELESQVAHKYGERYWLVVVIGIPNNPRALVLRDPARAR</sequence>
<dbReference type="InterPro" id="IPR024975">
    <property type="entry name" value="NOV_C"/>
</dbReference>
<dbReference type="AlphaFoldDB" id="A0A7C1GBQ5"/>
<dbReference type="EMBL" id="DSAY01000104">
    <property type="protein sequence ID" value="HDP15286.1"/>
    <property type="molecule type" value="Genomic_DNA"/>
</dbReference>
<comment type="caution">
    <text evidence="2">The sequence shown here is derived from an EMBL/GenBank/DDBJ whole genome shotgun (WGS) entry which is preliminary data.</text>
</comment>
<reference evidence="2" key="1">
    <citation type="journal article" date="2020" name="mSystems">
        <title>Genome- and Community-Level Interaction Insights into Carbon Utilization and Element Cycling Functions of Hydrothermarchaeota in Hydrothermal Sediment.</title>
        <authorList>
            <person name="Zhou Z."/>
            <person name="Liu Y."/>
            <person name="Xu W."/>
            <person name="Pan J."/>
            <person name="Luo Z.H."/>
            <person name="Li M."/>
        </authorList>
    </citation>
    <scope>NUCLEOTIDE SEQUENCE [LARGE SCALE GENOMIC DNA]</scope>
    <source>
        <strain evidence="2">SpSt-116</strain>
    </source>
</reference>
<dbReference type="SUPFAM" id="SSF52980">
    <property type="entry name" value="Restriction endonuclease-like"/>
    <property type="match status" value="1"/>
</dbReference>
<evidence type="ECO:0000313" key="2">
    <source>
        <dbReference type="EMBL" id="HDP15286.1"/>
    </source>
</evidence>
<evidence type="ECO:0000259" key="1">
    <source>
        <dbReference type="Pfam" id="PF13020"/>
    </source>
</evidence>
<name>A0A7C1GBQ5_9CREN</name>